<feature type="compositionally biased region" description="Acidic residues" evidence="1">
    <location>
        <begin position="149"/>
        <end position="164"/>
    </location>
</feature>
<protein>
    <submittedName>
        <fullName evidence="2">Uncharacterized protein</fullName>
    </submittedName>
</protein>
<feature type="region of interest" description="Disordered" evidence="1">
    <location>
        <begin position="62"/>
        <end position="164"/>
    </location>
</feature>
<gene>
    <name evidence="2" type="ORF">SNAT2548_LOCUS10759</name>
</gene>
<evidence type="ECO:0000256" key="1">
    <source>
        <dbReference type="SAM" id="MobiDB-lite"/>
    </source>
</evidence>
<dbReference type="AlphaFoldDB" id="A0A812LE14"/>
<evidence type="ECO:0000313" key="3">
    <source>
        <dbReference type="Proteomes" id="UP000604046"/>
    </source>
</evidence>
<sequence>MQADENPLAEEYFRKALEMGDRRLLLSRVPKGRNTMHSAILGMDKAMHNGVADTLLTQIRTLPASAQNANPPQPEEPSEVHGLPQELSNAPCSSPSSTPQPLQEAPSESSKAWFESPRAFQPSAQDSGSQLENEEPGVSLESHATGNSELEDVEDMSDVQYDET</sequence>
<feature type="compositionally biased region" description="Polar residues" evidence="1">
    <location>
        <begin position="86"/>
        <end position="110"/>
    </location>
</feature>
<dbReference type="EMBL" id="CAJNDS010000911">
    <property type="protein sequence ID" value="CAE7240390.1"/>
    <property type="molecule type" value="Genomic_DNA"/>
</dbReference>
<reference evidence="2" key="1">
    <citation type="submission" date="2021-02" db="EMBL/GenBank/DDBJ databases">
        <authorList>
            <person name="Dougan E. K."/>
            <person name="Rhodes N."/>
            <person name="Thang M."/>
            <person name="Chan C."/>
        </authorList>
    </citation>
    <scope>NUCLEOTIDE SEQUENCE</scope>
</reference>
<organism evidence="2 3">
    <name type="scientific">Symbiodinium natans</name>
    <dbReference type="NCBI Taxonomy" id="878477"/>
    <lineage>
        <taxon>Eukaryota</taxon>
        <taxon>Sar</taxon>
        <taxon>Alveolata</taxon>
        <taxon>Dinophyceae</taxon>
        <taxon>Suessiales</taxon>
        <taxon>Symbiodiniaceae</taxon>
        <taxon>Symbiodinium</taxon>
    </lineage>
</organism>
<feature type="compositionally biased region" description="Polar residues" evidence="1">
    <location>
        <begin position="122"/>
        <end position="131"/>
    </location>
</feature>
<comment type="caution">
    <text evidence="2">The sequence shown here is derived from an EMBL/GenBank/DDBJ whole genome shotgun (WGS) entry which is preliminary data.</text>
</comment>
<name>A0A812LE14_9DINO</name>
<keyword evidence="3" id="KW-1185">Reference proteome</keyword>
<dbReference type="OrthoDB" id="428766at2759"/>
<accession>A0A812LE14</accession>
<proteinExistence type="predicted"/>
<evidence type="ECO:0000313" key="2">
    <source>
        <dbReference type="EMBL" id="CAE7240390.1"/>
    </source>
</evidence>
<dbReference type="Proteomes" id="UP000604046">
    <property type="component" value="Unassembled WGS sequence"/>
</dbReference>